<sequence>MTSRMVSGCRLSALILMLCLPEEDAVVEGSSESQWRGIHMGGRGFDGFAYHPSTLQNLTPPPLGFEAIPPPFDPPRADLRGDIIVYRCICT</sequence>
<evidence type="ECO:0008006" key="3">
    <source>
        <dbReference type="Google" id="ProtNLM"/>
    </source>
</evidence>
<dbReference type="AlphaFoldDB" id="A0A0G4HYZ7"/>
<dbReference type="EMBL" id="CDMZ01004453">
    <property type="protein sequence ID" value="CEM49790.1"/>
    <property type="molecule type" value="Genomic_DNA"/>
</dbReference>
<evidence type="ECO:0000313" key="2">
    <source>
        <dbReference type="EMBL" id="CEM49790.1"/>
    </source>
</evidence>
<proteinExistence type="predicted"/>
<name>A0A0G4HYZ7_9ALVE</name>
<dbReference type="VEuPathDB" id="CryptoDB:Cvel_33776"/>
<gene>
    <name evidence="2" type="ORF">Cvel_33776</name>
</gene>
<feature type="signal peptide" evidence="1">
    <location>
        <begin position="1"/>
        <end position="29"/>
    </location>
</feature>
<evidence type="ECO:0000256" key="1">
    <source>
        <dbReference type="SAM" id="SignalP"/>
    </source>
</evidence>
<feature type="chain" id="PRO_5005192528" description="Secreted protein" evidence="1">
    <location>
        <begin position="30"/>
        <end position="91"/>
    </location>
</feature>
<keyword evidence="1" id="KW-0732">Signal</keyword>
<protein>
    <recommendedName>
        <fullName evidence="3">Secreted protein</fullName>
    </recommendedName>
</protein>
<organism evidence="2">
    <name type="scientific">Chromera velia CCMP2878</name>
    <dbReference type="NCBI Taxonomy" id="1169474"/>
    <lineage>
        <taxon>Eukaryota</taxon>
        <taxon>Sar</taxon>
        <taxon>Alveolata</taxon>
        <taxon>Colpodellida</taxon>
        <taxon>Chromeraceae</taxon>
        <taxon>Chromera</taxon>
    </lineage>
</organism>
<reference evidence="2" key="1">
    <citation type="submission" date="2014-11" db="EMBL/GenBank/DDBJ databases">
        <authorList>
            <person name="Otto D Thomas"/>
            <person name="Naeem Raeece"/>
        </authorList>
    </citation>
    <scope>NUCLEOTIDE SEQUENCE</scope>
</reference>
<accession>A0A0G4HYZ7</accession>